<organism evidence="2 3">
    <name type="scientific">Chitinophaga tropicalis</name>
    <dbReference type="NCBI Taxonomy" id="2683588"/>
    <lineage>
        <taxon>Bacteria</taxon>
        <taxon>Pseudomonadati</taxon>
        <taxon>Bacteroidota</taxon>
        <taxon>Chitinophagia</taxon>
        <taxon>Chitinophagales</taxon>
        <taxon>Chitinophagaceae</taxon>
        <taxon>Chitinophaga</taxon>
    </lineage>
</organism>
<accession>A0A7K1U075</accession>
<keyword evidence="1" id="KW-0732">Signal</keyword>
<proteinExistence type="predicted"/>
<name>A0A7K1U075_9BACT</name>
<keyword evidence="3" id="KW-1185">Reference proteome</keyword>
<gene>
    <name evidence="2" type="ORF">GO493_05465</name>
</gene>
<feature type="signal peptide" evidence="1">
    <location>
        <begin position="1"/>
        <end position="21"/>
    </location>
</feature>
<dbReference type="RefSeq" id="WP_157305082.1">
    <property type="nucleotide sequence ID" value="NZ_WRXN01000001.1"/>
</dbReference>
<dbReference type="AlphaFoldDB" id="A0A7K1U075"/>
<dbReference type="Proteomes" id="UP000461730">
    <property type="component" value="Unassembled WGS sequence"/>
</dbReference>
<protein>
    <recommendedName>
        <fullName evidence="4">TerB family tellurite resistance protein</fullName>
    </recommendedName>
</protein>
<comment type="caution">
    <text evidence="2">The sequence shown here is derived from an EMBL/GenBank/DDBJ whole genome shotgun (WGS) entry which is preliminary data.</text>
</comment>
<dbReference type="EMBL" id="WRXN01000001">
    <property type="protein sequence ID" value="MVT07700.1"/>
    <property type="molecule type" value="Genomic_DNA"/>
</dbReference>
<evidence type="ECO:0008006" key="4">
    <source>
        <dbReference type="Google" id="ProtNLM"/>
    </source>
</evidence>
<feature type="chain" id="PRO_5029821928" description="TerB family tellurite resistance protein" evidence="1">
    <location>
        <begin position="22"/>
        <end position="219"/>
    </location>
</feature>
<evidence type="ECO:0000313" key="3">
    <source>
        <dbReference type="Proteomes" id="UP000461730"/>
    </source>
</evidence>
<reference evidence="2 3" key="1">
    <citation type="submission" date="2019-12" db="EMBL/GenBank/DDBJ databases">
        <title>Chitinophaga sp. strain ysch24 (GDMCC 1.1355), whole genome shotgun sequence.</title>
        <authorList>
            <person name="Zhang X."/>
        </authorList>
    </citation>
    <scope>NUCLEOTIDE SEQUENCE [LARGE SCALE GENOMIC DNA]</scope>
    <source>
        <strain evidence="3">ysch24</strain>
    </source>
</reference>
<sequence>MKHILITVILLVTVSVQQAGAQTFNEWFKQKKTQIRYLVEQIGQLQLYLGYVKKGYNIAQGGLSTISNIRNGEWDLHKDFFGSLKIVNPRIRDYGKIAQIISNQQYVVRACSNAFKQAKSSEQFTQKEIDYLMAVYDNLLTQSVKNIDDLLLYITSGKLEMTDDQRIQAIDRVHVESVSQQVFASGFSEDLQLEALRRKAEKNDATRLQHYYHLKPLAP</sequence>
<evidence type="ECO:0000256" key="1">
    <source>
        <dbReference type="SAM" id="SignalP"/>
    </source>
</evidence>
<evidence type="ECO:0000313" key="2">
    <source>
        <dbReference type="EMBL" id="MVT07700.1"/>
    </source>
</evidence>